<name>A0A5C5YHN7_9BACT</name>
<dbReference type="AlphaFoldDB" id="A0A5C5YHN7"/>
<feature type="compositionally biased region" description="Basic and acidic residues" evidence="1">
    <location>
        <begin position="153"/>
        <end position="170"/>
    </location>
</feature>
<protein>
    <recommendedName>
        <fullName evidence="4">FlgN protein</fullName>
    </recommendedName>
</protein>
<dbReference type="RefSeq" id="WP_146390349.1">
    <property type="nucleotide sequence ID" value="NZ_SJPK01000002.1"/>
</dbReference>
<evidence type="ECO:0008006" key="4">
    <source>
        <dbReference type="Google" id="ProtNLM"/>
    </source>
</evidence>
<reference evidence="2 3" key="1">
    <citation type="submission" date="2019-02" db="EMBL/GenBank/DDBJ databases">
        <title>Deep-cultivation of Planctomycetes and their phenomic and genomic characterization uncovers novel biology.</title>
        <authorList>
            <person name="Wiegand S."/>
            <person name="Jogler M."/>
            <person name="Boedeker C."/>
            <person name="Pinto D."/>
            <person name="Vollmers J."/>
            <person name="Rivas-Marin E."/>
            <person name="Kohn T."/>
            <person name="Peeters S.H."/>
            <person name="Heuer A."/>
            <person name="Rast P."/>
            <person name="Oberbeckmann S."/>
            <person name="Bunk B."/>
            <person name="Jeske O."/>
            <person name="Meyerdierks A."/>
            <person name="Storesund J.E."/>
            <person name="Kallscheuer N."/>
            <person name="Luecker S."/>
            <person name="Lage O.M."/>
            <person name="Pohl T."/>
            <person name="Merkel B.J."/>
            <person name="Hornburger P."/>
            <person name="Mueller R.-W."/>
            <person name="Bruemmer F."/>
            <person name="Labrenz M."/>
            <person name="Spormann A.M."/>
            <person name="Op Den Camp H."/>
            <person name="Overmann J."/>
            <person name="Amann R."/>
            <person name="Jetten M.S.M."/>
            <person name="Mascher T."/>
            <person name="Medema M.H."/>
            <person name="Devos D.P."/>
            <person name="Kaster A.-K."/>
            <person name="Ovreas L."/>
            <person name="Rohde M."/>
            <person name="Galperin M.Y."/>
            <person name="Jogler C."/>
        </authorList>
    </citation>
    <scope>NUCLEOTIDE SEQUENCE [LARGE SCALE GENOMIC DNA]</scope>
    <source>
        <strain evidence="2 3">CA85</strain>
    </source>
</reference>
<organism evidence="2 3">
    <name type="scientific">Allorhodopirellula solitaria</name>
    <dbReference type="NCBI Taxonomy" id="2527987"/>
    <lineage>
        <taxon>Bacteria</taxon>
        <taxon>Pseudomonadati</taxon>
        <taxon>Planctomycetota</taxon>
        <taxon>Planctomycetia</taxon>
        <taxon>Pirellulales</taxon>
        <taxon>Pirellulaceae</taxon>
        <taxon>Allorhodopirellula</taxon>
    </lineage>
</organism>
<comment type="caution">
    <text evidence="2">The sequence shown here is derived from an EMBL/GenBank/DDBJ whole genome shotgun (WGS) entry which is preliminary data.</text>
</comment>
<sequence>MNAGSSLDHSEALSWREQVASYLIEATGIANSIDLILDETRMVAPRRGSDEIDESTQQLIVAISDLERMVEKRNGLLRAADAPPVGLSLSEKLLSTRRIEDARLARLCGEVADQIALTHERAMSLFICQYHLAGSSHDIGAILAAGSNSSSKMESDRDSGPSDDRLNKAA</sequence>
<dbReference type="OrthoDB" id="274461at2"/>
<keyword evidence="3" id="KW-1185">Reference proteome</keyword>
<accession>A0A5C5YHN7</accession>
<gene>
    <name evidence="2" type="ORF">CA85_12540</name>
</gene>
<dbReference type="EMBL" id="SJPK01000002">
    <property type="protein sequence ID" value="TWT74365.1"/>
    <property type="molecule type" value="Genomic_DNA"/>
</dbReference>
<dbReference type="Proteomes" id="UP000318053">
    <property type="component" value="Unassembled WGS sequence"/>
</dbReference>
<evidence type="ECO:0000313" key="3">
    <source>
        <dbReference type="Proteomes" id="UP000318053"/>
    </source>
</evidence>
<proteinExistence type="predicted"/>
<feature type="region of interest" description="Disordered" evidence="1">
    <location>
        <begin position="147"/>
        <end position="170"/>
    </location>
</feature>
<evidence type="ECO:0000256" key="1">
    <source>
        <dbReference type="SAM" id="MobiDB-lite"/>
    </source>
</evidence>
<evidence type="ECO:0000313" key="2">
    <source>
        <dbReference type="EMBL" id="TWT74365.1"/>
    </source>
</evidence>